<reference evidence="4" key="1">
    <citation type="submission" date="2008-03" db="EMBL/GenBank/DDBJ databases">
        <title>Annotation of Ixodes scapularis.</title>
        <authorList>
            <consortium name="Ixodes scapularis Genome Project Consortium"/>
            <person name="Caler E."/>
            <person name="Hannick L.I."/>
            <person name="Bidwell S."/>
            <person name="Joardar V."/>
            <person name="Thiagarajan M."/>
            <person name="Amedeo P."/>
            <person name="Galinsky K.J."/>
            <person name="Schobel S."/>
            <person name="Inman J."/>
            <person name="Hostetler J."/>
            <person name="Miller J."/>
            <person name="Hammond M."/>
            <person name="Megy K."/>
            <person name="Lawson D."/>
            <person name="Kodira C."/>
            <person name="Sutton G."/>
            <person name="Meyer J."/>
            <person name="Hill C.A."/>
            <person name="Birren B."/>
            <person name="Nene V."/>
            <person name="Collins F."/>
            <person name="Alarcon-Chaidez F."/>
            <person name="Wikel S."/>
            <person name="Strausberg R."/>
        </authorList>
    </citation>
    <scope>NUCLEOTIDE SEQUENCE [LARGE SCALE GENOMIC DNA]</scope>
    <source>
        <strain evidence="4">Wikel</strain>
    </source>
</reference>
<sequence length="92" mass="10162">LNAGLLQEPLYTYKVPVAASLGSSGFFGGHELTHGFDSQGREYDATGKMSKWWTSSDIAAFTKEAQCFMSQYSNIYDAEAGVQVRDFCLCFI</sequence>
<dbReference type="PANTHER" id="PTHR11733:SF167">
    <property type="entry name" value="FI17812P1-RELATED"/>
    <property type="match status" value="1"/>
</dbReference>
<dbReference type="Gene3D" id="3.40.390.10">
    <property type="entry name" value="Collagenase (Catalytic Domain)"/>
    <property type="match status" value="1"/>
</dbReference>
<dbReference type="InterPro" id="IPR024079">
    <property type="entry name" value="MetalloPept_cat_dom_sf"/>
</dbReference>
<dbReference type="PROSITE" id="PS51885">
    <property type="entry name" value="NEPRILYSIN"/>
    <property type="match status" value="1"/>
</dbReference>
<dbReference type="EMBL" id="ABJB010506845">
    <property type="status" value="NOT_ANNOTATED_CDS"/>
    <property type="molecule type" value="Genomic_DNA"/>
</dbReference>
<reference evidence="3" key="2">
    <citation type="submission" date="2020-05" db="UniProtKB">
        <authorList>
            <consortium name="EnsemblMetazoa"/>
        </authorList>
    </citation>
    <scope>IDENTIFICATION</scope>
    <source>
        <strain evidence="3">wikel</strain>
    </source>
</reference>
<feature type="domain" description="Peptidase M13 C-terminal" evidence="2">
    <location>
        <begin position="3"/>
        <end position="82"/>
    </location>
</feature>
<dbReference type="InParanoid" id="A0A1S4M0Y7"/>
<dbReference type="AlphaFoldDB" id="A0A1S4M0Y7"/>
<accession>A0A1S4M0Y7</accession>
<dbReference type="Proteomes" id="UP000001555">
    <property type="component" value="Unassembled WGS sequence"/>
</dbReference>
<evidence type="ECO:0000313" key="3">
    <source>
        <dbReference type="EnsemblMetazoa" id="ISCW022314-PA"/>
    </source>
</evidence>
<dbReference type="PANTHER" id="PTHR11733">
    <property type="entry name" value="ZINC METALLOPROTEASE FAMILY M13 NEPRILYSIN-RELATED"/>
    <property type="match status" value="1"/>
</dbReference>
<evidence type="ECO:0000256" key="1">
    <source>
        <dbReference type="ARBA" id="ARBA00007357"/>
    </source>
</evidence>
<dbReference type="VEuPathDB" id="VectorBase:ISCI022314"/>
<comment type="similarity">
    <text evidence="1">Belongs to the peptidase M13 family.</text>
</comment>
<dbReference type="EnsemblMetazoa" id="ISCW022314-RA">
    <property type="protein sequence ID" value="ISCW022314-PA"/>
    <property type="gene ID" value="ISCW022314"/>
</dbReference>
<dbReference type="SUPFAM" id="SSF55486">
    <property type="entry name" value="Metalloproteases ('zincins'), catalytic domain"/>
    <property type="match status" value="1"/>
</dbReference>
<dbReference type="EMBL" id="ABJB010792489">
    <property type="status" value="NOT_ANNOTATED_CDS"/>
    <property type="molecule type" value="Genomic_DNA"/>
</dbReference>
<protein>
    <recommendedName>
        <fullName evidence="2">Peptidase M13 C-terminal domain-containing protein</fullName>
    </recommendedName>
</protein>
<evidence type="ECO:0000313" key="4">
    <source>
        <dbReference type="Proteomes" id="UP000001555"/>
    </source>
</evidence>
<dbReference type="GO" id="GO:0006508">
    <property type="term" value="P:proteolysis"/>
    <property type="evidence" value="ECO:0007669"/>
    <property type="project" value="InterPro"/>
</dbReference>
<dbReference type="GO" id="GO:0004222">
    <property type="term" value="F:metalloendopeptidase activity"/>
    <property type="evidence" value="ECO:0007669"/>
    <property type="project" value="InterPro"/>
</dbReference>
<evidence type="ECO:0000259" key="2">
    <source>
        <dbReference type="Pfam" id="PF01431"/>
    </source>
</evidence>
<dbReference type="Pfam" id="PF01431">
    <property type="entry name" value="Peptidase_M13"/>
    <property type="match status" value="1"/>
</dbReference>
<proteinExistence type="inferred from homology"/>
<dbReference type="EMBL" id="ABJB010302823">
    <property type="status" value="NOT_ANNOTATED_CDS"/>
    <property type="molecule type" value="Genomic_DNA"/>
</dbReference>
<dbReference type="InterPro" id="IPR018497">
    <property type="entry name" value="Peptidase_M13_C"/>
</dbReference>
<keyword evidence="4" id="KW-1185">Reference proteome</keyword>
<dbReference type="VEuPathDB" id="VectorBase:ISCW022314"/>
<dbReference type="InterPro" id="IPR000718">
    <property type="entry name" value="Peptidase_M13"/>
</dbReference>
<organism evidence="3 4">
    <name type="scientific">Ixodes scapularis</name>
    <name type="common">Black-legged tick</name>
    <name type="synonym">Deer tick</name>
    <dbReference type="NCBI Taxonomy" id="6945"/>
    <lineage>
        <taxon>Eukaryota</taxon>
        <taxon>Metazoa</taxon>
        <taxon>Ecdysozoa</taxon>
        <taxon>Arthropoda</taxon>
        <taxon>Chelicerata</taxon>
        <taxon>Arachnida</taxon>
        <taxon>Acari</taxon>
        <taxon>Parasitiformes</taxon>
        <taxon>Ixodida</taxon>
        <taxon>Ixodoidea</taxon>
        <taxon>Ixodidae</taxon>
        <taxon>Ixodinae</taxon>
        <taxon>Ixodes</taxon>
    </lineage>
</organism>
<name>A0A1S4M0Y7_IXOSC</name>